<dbReference type="InterPro" id="IPR025267">
    <property type="entry name" value="ORF017-like"/>
</dbReference>
<dbReference type="Proteomes" id="UP000321638">
    <property type="component" value="Unassembled WGS sequence"/>
</dbReference>
<reference evidence="1 2" key="1">
    <citation type="submission" date="2019-06" db="EMBL/GenBank/DDBJ databases">
        <title>New taxonomy in bacterial strain CC-CFT640, isolated from vineyard.</title>
        <authorList>
            <person name="Lin S.-Y."/>
            <person name="Tsai C.-F."/>
            <person name="Young C.-C."/>
        </authorList>
    </citation>
    <scope>NUCLEOTIDE SEQUENCE [LARGE SCALE GENOMIC DNA]</scope>
    <source>
        <strain evidence="1 2">CC-CFT640</strain>
    </source>
</reference>
<comment type="caution">
    <text evidence="1">The sequence shown here is derived from an EMBL/GenBank/DDBJ whole genome shotgun (WGS) entry which is preliminary data.</text>
</comment>
<organism evidence="1 2">
    <name type="scientific">Vineibacter terrae</name>
    <dbReference type="NCBI Taxonomy" id="2586908"/>
    <lineage>
        <taxon>Bacteria</taxon>
        <taxon>Pseudomonadati</taxon>
        <taxon>Pseudomonadota</taxon>
        <taxon>Alphaproteobacteria</taxon>
        <taxon>Hyphomicrobiales</taxon>
        <taxon>Vineibacter</taxon>
    </lineage>
</organism>
<dbReference type="AlphaFoldDB" id="A0A5C8PUE0"/>
<keyword evidence="2" id="KW-1185">Reference proteome</keyword>
<proteinExistence type="predicted"/>
<dbReference type="Pfam" id="PF13252">
    <property type="entry name" value="Phage_capsid_3"/>
    <property type="match status" value="1"/>
</dbReference>
<evidence type="ECO:0000313" key="1">
    <source>
        <dbReference type="EMBL" id="TXL80458.1"/>
    </source>
</evidence>
<dbReference type="EMBL" id="VDUZ01000004">
    <property type="protein sequence ID" value="TXL80458.1"/>
    <property type="molecule type" value="Genomic_DNA"/>
</dbReference>
<dbReference type="RefSeq" id="WP_147845873.1">
    <property type="nucleotide sequence ID" value="NZ_VDUZ01000004.1"/>
</dbReference>
<protein>
    <submittedName>
        <fullName evidence="1">N4-gp56 family major capsid protein</fullName>
    </submittedName>
</protein>
<sequence>MAATDFPVGHPLVVKLWQKRIWREALKETMAMKFMGTSTNSLIQILDETSKGAGDRIRVPLRMQLAGRGVGETEALEGNEESLLTFYDDVLINDLAHAVRNKTRIDQQRVPWSMREESAAGLRDWFAERIDTWAANVLAGNTGLADVLYTGNQATSAPTTTAGNTRIIYADGASTSEASLSASQTFNLTYLDAAVTIAKTATPLIRPVKVGSQEYYVAFLHPYQVRSMRQNTNAGQWLDIQKAAMAGGEVEDNPIFTGALGVYNGVVLHEWTRLPAAPTNASTRRAAFCGAQSAAMCFGKGYSEEPLYEEQSFDYGRQFGQSVQTIAGMKKLVFNGVDFGTIVISTWAVAP</sequence>
<name>A0A5C8PUE0_9HYPH</name>
<accession>A0A5C8PUE0</accession>
<dbReference type="NCBIfam" id="TIGR04387">
    <property type="entry name" value="capsid_maj_N4"/>
    <property type="match status" value="1"/>
</dbReference>
<gene>
    <name evidence="1" type="ORF">FHP25_05380</name>
</gene>
<evidence type="ECO:0000313" key="2">
    <source>
        <dbReference type="Proteomes" id="UP000321638"/>
    </source>
</evidence>
<dbReference type="OrthoDB" id="8197113at2"/>